<keyword evidence="1" id="KW-0723">Serine/threonine-protein kinase</keyword>
<dbReference type="EnsemblMetazoa" id="RPRC010541-RA">
    <property type="protein sequence ID" value="RPRC010541-PA"/>
    <property type="gene ID" value="RPRC010541"/>
</dbReference>
<dbReference type="VEuPathDB" id="VectorBase:RPRC010541"/>
<dbReference type="FunFam" id="1.10.510.10:FF:000210">
    <property type="entry name" value="Non-specific serine/threonine protein kinase"/>
    <property type="match status" value="1"/>
</dbReference>
<evidence type="ECO:0000313" key="2">
    <source>
        <dbReference type="EnsemblMetazoa" id="RPRC010541-PA"/>
    </source>
</evidence>
<dbReference type="eggNOG" id="KOG0616">
    <property type="taxonomic scope" value="Eukaryota"/>
</dbReference>
<name>T1I2M2_RHOPR</name>
<evidence type="ECO:0000256" key="1">
    <source>
        <dbReference type="RuleBase" id="RU000304"/>
    </source>
</evidence>
<evidence type="ECO:0000313" key="3">
    <source>
        <dbReference type="Proteomes" id="UP000015103"/>
    </source>
</evidence>
<reference evidence="2" key="1">
    <citation type="submission" date="2015-05" db="UniProtKB">
        <authorList>
            <consortium name="EnsemblMetazoa"/>
        </authorList>
    </citation>
    <scope>IDENTIFICATION</scope>
</reference>
<organism evidence="2 3">
    <name type="scientific">Rhodnius prolixus</name>
    <name type="common">Triatomid bug</name>
    <dbReference type="NCBI Taxonomy" id="13249"/>
    <lineage>
        <taxon>Eukaryota</taxon>
        <taxon>Metazoa</taxon>
        <taxon>Ecdysozoa</taxon>
        <taxon>Arthropoda</taxon>
        <taxon>Hexapoda</taxon>
        <taxon>Insecta</taxon>
        <taxon>Pterygota</taxon>
        <taxon>Neoptera</taxon>
        <taxon>Paraneoptera</taxon>
        <taxon>Hemiptera</taxon>
        <taxon>Heteroptera</taxon>
        <taxon>Panheteroptera</taxon>
        <taxon>Cimicomorpha</taxon>
        <taxon>Reduviidae</taxon>
        <taxon>Triatominae</taxon>
        <taxon>Rhodnius</taxon>
    </lineage>
</organism>
<accession>T1I2M2</accession>
<keyword evidence="1" id="KW-0418">Kinase</keyword>
<dbReference type="CDD" id="cd05123">
    <property type="entry name" value="STKc_AGC"/>
    <property type="match status" value="1"/>
</dbReference>
<dbReference type="InParanoid" id="T1I2M2"/>
<dbReference type="PROSITE" id="PS00107">
    <property type="entry name" value="PROTEIN_KINASE_ATP"/>
    <property type="match status" value="1"/>
</dbReference>
<protein>
    <recommendedName>
        <fullName evidence="4">Protein kinase domain-containing protein</fullName>
    </recommendedName>
</protein>
<dbReference type="SUPFAM" id="SSF56112">
    <property type="entry name" value="Protein kinase-like (PK-like)"/>
    <property type="match status" value="1"/>
</dbReference>
<dbReference type="GO" id="GO:0005952">
    <property type="term" value="C:cAMP-dependent protein kinase complex"/>
    <property type="evidence" value="ECO:0007669"/>
    <property type="project" value="TreeGrafter"/>
</dbReference>
<dbReference type="Proteomes" id="UP000015103">
    <property type="component" value="Unassembled WGS sequence"/>
</dbReference>
<dbReference type="InterPro" id="IPR011009">
    <property type="entry name" value="Kinase-like_dom_sf"/>
</dbReference>
<dbReference type="PANTHER" id="PTHR24353:SF37">
    <property type="entry name" value="CAMP-DEPENDENT PROTEIN KINASE CATALYTIC SUBUNIT PRKX"/>
    <property type="match status" value="1"/>
</dbReference>
<dbReference type="Gene3D" id="3.30.200.20">
    <property type="entry name" value="Phosphorylase Kinase, domain 1"/>
    <property type="match status" value="1"/>
</dbReference>
<dbReference type="SMART" id="SM00220">
    <property type="entry name" value="S_TKc"/>
    <property type="match status" value="1"/>
</dbReference>
<dbReference type="Pfam" id="PF00069">
    <property type="entry name" value="Pkinase"/>
    <property type="match status" value="1"/>
</dbReference>
<dbReference type="PROSITE" id="PS50011">
    <property type="entry name" value="PROTEIN_KINASE_DOM"/>
    <property type="match status" value="1"/>
</dbReference>
<dbReference type="GO" id="GO:0005524">
    <property type="term" value="F:ATP binding"/>
    <property type="evidence" value="ECO:0007669"/>
    <property type="project" value="UniProtKB-UniRule"/>
</dbReference>
<keyword evidence="1" id="KW-0067">ATP-binding</keyword>
<dbReference type="PROSITE" id="PS00108">
    <property type="entry name" value="PROTEIN_KINASE_ST"/>
    <property type="match status" value="1"/>
</dbReference>
<dbReference type="STRING" id="13249.T1I2M2"/>
<dbReference type="PROSITE" id="PS51285">
    <property type="entry name" value="AGC_KINASE_CTER"/>
    <property type="match status" value="1"/>
</dbReference>
<dbReference type="InterPro" id="IPR017441">
    <property type="entry name" value="Protein_kinase_ATP_BS"/>
</dbReference>
<comment type="similarity">
    <text evidence="1">Belongs to the protein kinase superfamily.</text>
</comment>
<dbReference type="InterPro" id="IPR000719">
    <property type="entry name" value="Prot_kinase_dom"/>
</dbReference>
<keyword evidence="3" id="KW-1185">Reference proteome</keyword>
<dbReference type="HOGENOM" id="CLU_000288_63_5_1"/>
<keyword evidence="1" id="KW-0808">Transferase</keyword>
<dbReference type="InterPro" id="IPR000961">
    <property type="entry name" value="AGC-kinase_C"/>
</dbReference>
<proteinExistence type="inferred from homology"/>
<sequence>MSVGKHPEHNSNESKITSIKMLTRVMHNSKCEHLNDIKENEVIYLDKNDLGTTYSPTPVLNWERYLQTELESYKAKMTNYVPTKLSLCNFKFLKLIGEGAFGRVLLTVNKDTKIFYATKIIKKKTIYEKNMIRYILNEKLILQSIRFPFTLYLDHFFQTSKHMYFIMPLAIGGDLTKIMEDCGGKLTEETAVFYSAQVLLAIEYLHFMSLIYRDLKPKNVLIDHLGYIKLADFGFCKSLNNSRAYTLCGTIEYLAPEILSKSGYGETIDIWAFGVMIYELCCGKTPFYHIKATKVLDNIIQGQYTCPSYFTELLQDLVWKLLQKEETERTTLNNIKRHKWFQNINWLPLLNRQIEPPVLPKISIAIKVTESIEIDAESEEDIELNNFFKSFG</sequence>
<dbReference type="Gene3D" id="1.10.510.10">
    <property type="entry name" value="Transferase(Phosphotransferase) domain 1"/>
    <property type="match status" value="1"/>
</dbReference>
<dbReference type="EMBL" id="ACPB03020308">
    <property type="status" value="NOT_ANNOTATED_CDS"/>
    <property type="molecule type" value="Genomic_DNA"/>
</dbReference>
<dbReference type="InterPro" id="IPR008271">
    <property type="entry name" value="Ser/Thr_kinase_AS"/>
</dbReference>
<dbReference type="InterPro" id="IPR045270">
    <property type="entry name" value="STKc_AGC"/>
</dbReference>
<dbReference type="AlphaFoldDB" id="T1I2M2"/>
<evidence type="ECO:0008006" key="4">
    <source>
        <dbReference type="Google" id="ProtNLM"/>
    </source>
</evidence>
<keyword evidence="1" id="KW-0547">Nucleotide-binding</keyword>
<dbReference type="GO" id="GO:0004691">
    <property type="term" value="F:cAMP-dependent protein kinase activity"/>
    <property type="evidence" value="ECO:0007669"/>
    <property type="project" value="TreeGrafter"/>
</dbReference>
<dbReference type="PANTHER" id="PTHR24353">
    <property type="entry name" value="CYCLIC NUCLEOTIDE-DEPENDENT PROTEIN KINASE"/>
    <property type="match status" value="1"/>
</dbReference>